<name>A0AAC9AMP1_9ACTN</name>
<protein>
    <recommendedName>
        <fullName evidence="1">Methyltransferase type 11 domain-containing protein</fullName>
    </recommendedName>
</protein>
<dbReference type="Proteomes" id="UP000075221">
    <property type="component" value="Chromosome"/>
</dbReference>
<dbReference type="EMBL" id="CP014352">
    <property type="protein sequence ID" value="AMS04254.1"/>
    <property type="molecule type" value="Genomic_DNA"/>
</dbReference>
<accession>A0AAC9AMP1</accession>
<dbReference type="RefSeq" id="WP_062818812.1">
    <property type="nucleotide sequence ID" value="NZ_CP014352.1"/>
</dbReference>
<reference evidence="3 5" key="1">
    <citation type="journal article" date="2016" name="Plant Dis.">
        <title>Improved production of propionic acid using genome shuffling.</title>
        <authorList>
            <person name="Luna-Flores C.H."/>
            <person name="Palfreyman R.W."/>
            <person name="Kromer J.O."/>
            <person name="Nielsen L.K."/>
            <person name="Marcellin E."/>
        </authorList>
    </citation>
    <scope>NUCLEOTIDE SEQUENCE [LARGE SCALE GENOMIC DNA]</scope>
    <source>
        <strain evidence="3 5">F3E8</strain>
    </source>
</reference>
<feature type="domain" description="Methyltransferase type 11" evidence="1">
    <location>
        <begin position="46"/>
        <end position="140"/>
    </location>
</feature>
<sequence>MEDDQLDAVRRRFDARAEEYDSSAMHAALAGAVAAFAAAAADGAVLDVGTGTGLVLRAMADRFPAAGLAMSGIDLAPRMLEVARHHLPGADLRTGDATSLPFDDRSFDLVTCVVALHLMSDTQAVVGEWTRVLRPGGRVVTATFMTSDAAAHGGSNPDRERFDTMEKVSAVMSVVGLRPGRQEVFRHGGDAVLIAKWLDGE</sequence>
<evidence type="ECO:0000313" key="3">
    <source>
        <dbReference type="EMBL" id="AOZ45746.1"/>
    </source>
</evidence>
<dbReference type="PANTHER" id="PTHR43591">
    <property type="entry name" value="METHYLTRANSFERASE"/>
    <property type="match status" value="1"/>
</dbReference>
<dbReference type="AlphaFoldDB" id="A0AAC9AMP1"/>
<reference evidence="2 4" key="2">
    <citation type="submission" date="2016-02" db="EMBL/GenBank/DDBJ databases">
        <title>Complete Genome Sequence of Propionibacterium acidipropionici ATCC 55737.</title>
        <authorList>
            <person name="Luna Flores C.H."/>
            <person name="Nielsen L.K."/>
            <person name="Marcellin E."/>
        </authorList>
    </citation>
    <scope>NUCLEOTIDE SEQUENCE [LARGE SCALE GENOMIC DNA]</scope>
    <source>
        <strain evidence="2 4">ATCC 55737</strain>
    </source>
</reference>
<proteinExistence type="predicted"/>
<dbReference type="InterPro" id="IPR029063">
    <property type="entry name" value="SAM-dependent_MTases_sf"/>
</dbReference>
<evidence type="ECO:0000313" key="4">
    <source>
        <dbReference type="Proteomes" id="UP000075221"/>
    </source>
</evidence>
<dbReference type="SUPFAM" id="SSF53335">
    <property type="entry name" value="S-adenosyl-L-methionine-dependent methyltransferases"/>
    <property type="match status" value="1"/>
</dbReference>
<dbReference type="Gene3D" id="3.40.50.150">
    <property type="entry name" value="Vaccinia Virus protein VP39"/>
    <property type="match status" value="1"/>
</dbReference>
<evidence type="ECO:0000259" key="1">
    <source>
        <dbReference type="Pfam" id="PF08241"/>
    </source>
</evidence>
<dbReference type="Pfam" id="PF08241">
    <property type="entry name" value="Methyltransf_11"/>
    <property type="match status" value="1"/>
</dbReference>
<evidence type="ECO:0000313" key="2">
    <source>
        <dbReference type="EMBL" id="AMS04254.1"/>
    </source>
</evidence>
<dbReference type="GO" id="GO:0008757">
    <property type="term" value="F:S-adenosylmethionine-dependent methyltransferase activity"/>
    <property type="evidence" value="ECO:0007669"/>
    <property type="project" value="InterPro"/>
</dbReference>
<organism evidence="2 4">
    <name type="scientific">Acidipropionibacterium acidipropionici</name>
    <dbReference type="NCBI Taxonomy" id="1748"/>
    <lineage>
        <taxon>Bacteria</taxon>
        <taxon>Bacillati</taxon>
        <taxon>Actinomycetota</taxon>
        <taxon>Actinomycetes</taxon>
        <taxon>Propionibacteriales</taxon>
        <taxon>Propionibacteriaceae</taxon>
        <taxon>Acidipropionibacterium</taxon>
    </lineage>
</organism>
<dbReference type="InterPro" id="IPR013216">
    <property type="entry name" value="Methyltransf_11"/>
</dbReference>
<gene>
    <name evidence="3" type="ORF">A8L58_02335</name>
    <name evidence="2" type="ORF">AXH35_00865</name>
</gene>
<dbReference type="EMBL" id="CP015970">
    <property type="protein sequence ID" value="AOZ45746.1"/>
    <property type="molecule type" value="Genomic_DNA"/>
</dbReference>
<keyword evidence="5" id="KW-1185">Reference proteome</keyword>
<dbReference type="CDD" id="cd02440">
    <property type="entry name" value="AdoMet_MTases"/>
    <property type="match status" value="1"/>
</dbReference>
<evidence type="ECO:0000313" key="5">
    <source>
        <dbReference type="Proteomes" id="UP000178666"/>
    </source>
</evidence>
<dbReference type="Proteomes" id="UP000178666">
    <property type="component" value="Chromosome"/>
</dbReference>